<organism evidence="1 2">
    <name type="scientific">Oidiodendron maius (strain Zn)</name>
    <dbReference type="NCBI Taxonomy" id="913774"/>
    <lineage>
        <taxon>Eukaryota</taxon>
        <taxon>Fungi</taxon>
        <taxon>Dikarya</taxon>
        <taxon>Ascomycota</taxon>
        <taxon>Pezizomycotina</taxon>
        <taxon>Leotiomycetes</taxon>
        <taxon>Leotiomycetes incertae sedis</taxon>
        <taxon>Myxotrichaceae</taxon>
        <taxon>Oidiodendron</taxon>
    </lineage>
</organism>
<evidence type="ECO:0000313" key="1">
    <source>
        <dbReference type="EMBL" id="KIN06877.1"/>
    </source>
</evidence>
<dbReference type="InParanoid" id="A0A0C3HXC0"/>
<name>A0A0C3HXC0_OIDMZ</name>
<gene>
    <name evidence="1" type="ORF">OIDMADRAFT_46801</name>
</gene>
<dbReference type="AlphaFoldDB" id="A0A0C3HXC0"/>
<dbReference type="OrthoDB" id="3649348at2759"/>
<accession>A0A0C3HXC0</accession>
<dbReference type="EMBL" id="KN832870">
    <property type="protein sequence ID" value="KIN06877.1"/>
    <property type="molecule type" value="Genomic_DNA"/>
</dbReference>
<evidence type="ECO:0000313" key="2">
    <source>
        <dbReference type="Proteomes" id="UP000054321"/>
    </source>
</evidence>
<sequence length="129" mass="14014">MSSSTTASIPIVICGNTTRVGKMICELLLPEYEVIHFTTSYEEIEAELPAILAGRDPQSPNSYDVGTHNYNKPPVAMVLGRAFQPAQGEELREKCEGYAKGPVIWLVGDPAKYLPPPYGPDYAAQTAAQ</sequence>
<proteinExistence type="predicted"/>
<protein>
    <recommendedName>
        <fullName evidence="3">NAD(P)-binding domain-containing protein</fullName>
    </recommendedName>
</protein>
<keyword evidence="2" id="KW-1185">Reference proteome</keyword>
<dbReference type="Proteomes" id="UP000054321">
    <property type="component" value="Unassembled WGS sequence"/>
</dbReference>
<reference evidence="1 2" key="1">
    <citation type="submission" date="2014-04" db="EMBL/GenBank/DDBJ databases">
        <authorList>
            <consortium name="DOE Joint Genome Institute"/>
            <person name="Kuo A."/>
            <person name="Martino E."/>
            <person name="Perotto S."/>
            <person name="Kohler A."/>
            <person name="Nagy L.G."/>
            <person name="Floudas D."/>
            <person name="Copeland A."/>
            <person name="Barry K.W."/>
            <person name="Cichocki N."/>
            <person name="Veneault-Fourrey C."/>
            <person name="LaButti K."/>
            <person name="Lindquist E.A."/>
            <person name="Lipzen A."/>
            <person name="Lundell T."/>
            <person name="Morin E."/>
            <person name="Murat C."/>
            <person name="Sun H."/>
            <person name="Tunlid A."/>
            <person name="Henrissat B."/>
            <person name="Grigoriev I.V."/>
            <person name="Hibbett D.S."/>
            <person name="Martin F."/>
            <person name="Nordberg H.P."/>
            <person name="Cantor M.N."/>
            <person name="Hua S.X."/>
        </authorList>
    </citation>
    <scope>NUCLEOTIDE SEQUENCE [LARGE SCALE GENOMIC DNA]</scope>
    <source>
        <strain evidence="1 2">Zn</strain>
    </source>
</reference>
<dbReference type="HOGENOM" id="CLU_121037_2_0_1"/>
<reference evidence="2" key="2">
    <citation type="submission" date="2015-01" db="EMBL/GenBank/DDBJ databases">
        <title>Evolutionary Origins and Diversification of the Mycorrhizal Mutualists.</title>
        <authorList>
            <consortium name="DOE Joint Genome Institute"/>
            <consortium name="Mycorrhizal Genomics Consortium"/>
            <person name="Kohler A."/>
            <person name="Kuo A."/>
            <person name="Nagy L.G."/>
            <person name="Floudas D."/>
            <person name="Copeland A."/>
            <person name="Barry K.W."/>
            <person name="Cichocki N."/>
            <person name="Veneault-Fourrey C."/>
            <person name="LaButti K."/>
            <person name="Lindquist E.A."/>
            <person name="Lipzen A."/>
            <person name="Lundell T."/>
            <person name="Morin E."/>
            <person name="Murat C."/>
            <person name="Riley R."/>
            <person name="Ohm R."/>
            <person name="Sun H."/>
            <person name="Tunlid A."/>
            <person name="Henrissat B."/>
            <person name="Grigoriev I.V."/>
            <person name="Hibbett D.S."/>
            <person name="Martin F."/>
        </authorList>
    </citation>
    <scope>NUCLEOTIDE SEQUENCE [LARGE SCALE GENOMIC DNA]</scope>
    <source>
        <strain evidence="2">Zn</strain>
    </source>
</reference>
<evidence type="ECO:0008006" key="3">
    <source>
        <dbReference type="Google" id="ProtNLM"/>
    </source>
</evidence>